<evidence type="ECO:0000256" key="2">
    <source>
        <dbReference type="ARBA" id="ARBA00023043"/>
    </source>
</evidence>
<feature type="repeat" description="ANK" evidence="3">
    <location>
        <begin position="122"/>
        <end position="154"/>
    </location>
</feature>
<dbReference type="EMBL" id="CAUJNA010000403">
    <property type="protein sequence ID" value="CAJ1376550.1"/>
    <property type="molecule type" value="Genomic_DNA"/>
</dbReference>
<dbReference type="PRINTS" id="PR01415">
    <property type="entry name" value="ANKYRIN"/>
</dbReference>
<evidence type="ECO:0000256" key="1">
    <source>
        <dbReference type="ARBA" id="ARBA00022737"/>
    </source>
</evidence>
<keyword evidence="2 3" id="KW-0040">ANK repeat</keyword>
<dbReference type="Gene3D" id="1.25.40.20">
    <property type="entry name" value="Ankyrin repeat-containing domain"/>
    <property type="match status" value="2"/>
</dbReference>
<dbReference type="PROSITE" id="PS50297">
    <property type="entry name" value="ANK_REP_REGION"/>
    <property type="match status" value="2"/>
</dbReference>
<evidence type="ECO:0000313" key="5">
    <source>
        <dbReference type="Proteomes" id="UP001178507"/>
    </source>
</evidence>
<protein>
    <submittedName>
        <fullName evidence="4">Uncharacterized protein</fullName>
    </submittedName>
</protein>
<keyword evidence="5" id="KW-1185">Reference proteome</keyword>
<dbReference type="PROSITE" id="PS50088">
    <property type="entry name" value="ANK_REPEAT"/>
    <property type="match status" value="2"/>
</dbReference>
<proteinExistence type="predicted"/>
<reference evidence="4" key="1">
    <citation type="submission" date="2023-08" db="EMBL/GenBank/DDBJ databases">
        <authorList>
            <person name="Chen Y."/>
            <person name="Shah S."/>
            <person name="Dougan E. K."/>
            <person name="Thang M."/>
            <person name="Chan C."/>
        </authorList>
    </citation>
    <scope>NUCLEOTIDE SEQUENCE</scope>
</reference>
<dbReference type="SMART" id="SM00248">
    <property type="entry name" value="ANK"/>
    <property type="match status" value="2"/>
</dbReference>
<dbReference type="PANTHER" id="PTHR24171">
    <property type="entry name" value="ANKYRIN REPEAT DOMAIN-CONTAINING PROTEIN 39-RELATED"/>
    <property type="match status" value="1"/>
</dbReference>
<dbReference type="InterPro" id="IPR002110">
    <property type="entry name" value="Ankyrin_rpt"/>
</dbReference>
<dbReference type="InterPro" id="IPR036770">
    <property type="entry name" value="Ankyrin_rpt-contain_sf"/>
</dbReference>
<gene>
    <name evidence="4" type="ORF">EVOR1521_LOCUS5591</name>
</gene>
<sequence length="209" mass="21973">ATGGGPKRASREFPAAAAGRERCNSAGARKRLADFALGGSEAGVLDHQRLGSRSLRMLHSLQLVTRGRHWVYNCISKQQVAIGRTAQHPQGKELHEAAGAGSAAAVISLLEEPQDPNQIDDAGASALHWAAKNGRQEVARVLLEAGADVGKTNRSGAPPLHFAALENHQEVVSLLLDAGADPDADTCNISILRLATQTRNKGLASLMPC</sequence>
<feature type="repeat" description="ANK" evidence="3">
    <location>
        <begin position="155"/>
        <end position="187"/>
    </location>
</feature>
<accession>A0AA36HWB7</accession>
<evidence type="ECO:0000256" key="3">
    <source>
        <dbReference type="PROSITE-ProRule" id="PRU00023"/>
    </source>
</evidence>
<dbReference type="AlphaFoldDB" id="A0AA36HWB7"/>
<comment type="caution">
    <text evidence="4">The sequence shown here is derived from an EMBL/GenBank/DDBJ whole genome shotgun (WGS) entry which is preliminary data.</text>
</comment>
<organism evidence="4 5">
    <name type="scientific">Effrenium voratum</name>
    <dbReference type="NCBI Taxonomy" id="2562239"/>
    <lineage>
        <taxon>Eukaryota</taxon>
        <taxon>Sar</taxon>
        <taxon>Alveolata</taxon>
        <taxon>Dinophyceae</taxon>
        <taxon>Suessiales</taxon>
        <taxon>Symbiodiniaceae</taxon>
        <taxon>Effrenium</taxon>
    </lineage>
</organism>
<keyword evidence="1" id="KW-0677">Repeat</keyword>
<dbReference type="Pfam" id="PF12796">
    <property type="entry name" value="Ank_2"/>
    <property type="match status" value="1"/>
</dbReference>
<dbReference type="SUPFAM" id="SSF48403">
    <property type="entry name" value="Ankyrin repeat"/>
    <property type="match status" value="1"/>
</dbReference>
<feature type="non-terminal residue" evidence="4">
    <location>
        <position position="1"/>
    </location>
</feature>
<name>A0AA36HWB7_9DINO</name>
<evidence type="ECO:0000313" key="4">
    <source>
        <dbReference type="EMBL" id="CAJ1376550.1"/>
    </source>
</evidence>
<dbReference type="Proteomes" id="UP001178507">
    <property type="component" value="Unassembled WGS sequence"/>
</dbReference>